<dbReference type="GO" id="GO:0016787">
    <property type="term" value="F:hydrolase activity"/>
    <property type="evidence" value="ECO:0007669"/>
    <property type="project" value="UniProtKB-KW"/>
</dbReference>
<dbReference type="GO" id="GO:0043571">
    <property type="term" value="P:maintenance of CRISPR repeat elements"/>
    <property type="evidence" value="ECO:0007669"/>
    <property type="project" value="UniProtKB-UniRule"/>
</dbReference>
<dbReference type="GO" id="GO:0046872">
    <property type="term" value="F:metal ion binding"/>
    <property type="evidence" value="ECO:0007669"/>
    <property type="project" value="UniProtKB-UniRule"/>
</dbReference>
<protein>
    <recommendedName>
        <fullName evidence="9">CRISPR-associated endonuclease Cas1</fullName>
        <ecNumber evidence="9">3.1.-.-</ecNumber>
    </recommendedName>
</protein>
<dbReference type="AlphaFoldDB" id="H1YYF7"/>
<evidence type="ECO:0000256" key="8">
    <source>
        <dbReference type="ARBA" id="ARBA00023211"/>
    </source>
</evidence>
<dbReference type="OrthoDB" id="2216at2157"/>
<keyword evidence="8 9" id="KW-0464">Manganese</keyword>
<comment type="similarity">
    <text evidence="9">Belongs to the CRISPR-associated endonuclease Cas1 family.</text>
</comment>
<accession>H1YYF7</accession>
<dbReference type="PANTHER" id="PTHR34353">
    <property type="entry name" value="CRISPR-ASSOCIATED ENDONUCLEASE CAS1 1"/>
    <property type="match status" value="1"/>
</dbReference>
<dbReference type="InterPro" id="IPR042211">
    <property type="entry name" value="CRISPR-assoc_Cas1_N"/>
</dbReference>
<comment type="caution">
    <text evidence="9">Lacks conserved residue(s) required for the propagation of feature annotation.</text>
</comment>
<keyword evidence="2 9" id="KW-0479">Metal-binding</keyword>
<reference evidence="10 11" key="1">
    <citation type="submission" date="2011-10" db="EMBL/GenBank/DDBJ databases">
        <title>The Improved High-Quality Draft genome of Methanoplanus limicola DSM 2279.</title>
        <authorList>
            <consortium name="US DOE Joint Genome Institute (JGI-PGF)"/>
            <person name="Lucas S."/>
            <person name="Copeland A."/>
            <person name="Lapidus A."/>
            <person name="Glavina del Rio T."/>
            <person name="Dalin E."/>
            <person name="Tice H."/>
            <person name="Bruce D."/>
            <person name="Goodwin L."/>
            <person name="Pitluck S."/>
            <person name="Peters L."/>
            <person name="Mikhailova N."/>
            <person name="Lu M."/>
            <person name="Kyrpides N."/>
            <person name="Mavromatis K."/>
            <person name="Ivanova N."/>
            <person name="Markowitz V."/>
            <person name="Cheng J.-F."/>
            <person name="Hugenholtz P."/>
            <person name="Woyke T."/>
            <person name="Wu D."/>
            <person name="Wirth R."/>
            <person name="Brambilla E.-M."/>
            <person name="Klenk H.-P."/>
            <person name="Eisen J.A."/>
        </authorList>
    </citation>
    <scope>NUCLEOTIDE SEQUENCE [LARGE SCALE GENOMIC DNA]</scope>
    <source>
        <strain evidence="10 11">DSM 2279</strain>
    </source>
</reference>
<evidence type="ECO:0000256" key="1">
    <source>
        <dbReference type="ARBA" id="ARBA00022722"/>
    </source>
</evidence>
<dbReference type="Pfam" id="PF01867">
    <property type="entry name" value="Cas_Cas1"/>
    <property type="match status" value="1"/>
</dbReference>
<dbReference type="PANTHER" id="PTHR34353:SF2">
    <property type="entry name" value="CRISPR-ASSOCIATED ENDONUCLEASE CAS1 1"/>
    <property type="match status" value="1"/>
</dbReference>
<keyword evidence="4 9" id="KW-0378">Hydrolase</keyword>
<dbReference type="NCBIfam" id="TIGR00287">
    <property type="entry name" value="cas1"/>
    <property type="match status" value="1"/>
</dbReference>
<dbReference type="Gene3D" id="1.20.120.920">
    <property type="entry name" value="CRISPR-associated endonuclease Cas1, C-terminal domain"/>
    <property type="match status" value="1"/>
</dbReference>
<comment type="subunit">
    <text evidence="9">Homodimer, forms a heterotetramer with a Cas2 homodimer.</text>
</comment>
<gene>
    <name evidence="9" type="primary">cas1</name>
    <name evidence="10" type="ORF">Metlim_0933</name>
</gene>
<dbReference type="GO" id="GO:0003677">
    <property type="term" value="F:DNA binding"/>
    <property type="evidence" value="ECO:0007669"/>
    <property type="project" value="UniProtKB-KW"/>
</dbReference>
<evidence type="ECO:0000256" key="5">
    <source>
        <dbReference type="ARBA" id="ARBA00022842"/>
    </source>
</evidence>
<evidence type="ECO:0000256" key="2">
    <source>
        <dbReference type="ARBA" id="ARBA00022723"/>
    </source>
</evidence>
<dbReference type="InterPro" id="IPR050646">
    <property type="entry name" value="Cas1"/>
</dbReference>
<keyword evidence="11" id="KW-1185">Reference proteome</keyword>
<dbReference type="HAMAP" id="MF_01470">
    <property type="entry name" value="Cas1"/>
    <property type="match status" value="1"/>
</dbReference>
<evidence type="ECO:0000313" key="10">
    <source>
        <dbReference type="EMBL" id="EHQ35055.1"/>
    </source>
</evidence>
<name>H1YYF7_9EURY</name>
<sequence length="311" mass="35182">MEKVTIPWHSVFGFGAHIKASSTTLSIRQKSDLREIPLEKVGHLLLVGGHNLHTSAVSNLLKQKSSISFFDADASPLGILSPYGDESRENMENFQRKTPVYHAASEIVRSSLKSRMNLIDEVMREAGRVLFYEGEHELFLKSLEDVDYLVKIEELRRLHRLVSDMYYEVVSRGINPVHGFKRRTKRPHNDPVNAMLSIGYAMLFGNVSLSVAGSYLSPDHGVLSEGTGSLVNDIMAPLKSGMVDSAVFRVSREYLNPDHYELSTKRCHLKDDLLAVLSDCLHKSIDQKRIDFTVSSYVDHLVKKTPFRVYY</sequence>
<comment type="function">
    <text evidence="9">CRISPR (clustered regularly interspaced short palindromic repeat), is an adaptive immune system that provides protection against mobile genetic elements (viruses, transposable elements and conjugative plasmids). CRISPR clusters contain spacers, sequences complementary to antecedent mobile elements, and target invading nucleic acids. CRISPR clusters are transcribed and processed into CRISPR RNA (crRNA). Acts as a dsDNA endonuclease. Involved in the integration of spacer DNA into the CRISPR cassette.</text>
</comment>
<comment type="cofactor">
    <cofactor evidence="9">
        <name>Mg(2+)</name>
        <dbReference type="ChEBI" id="CHEBI:18420"/>
    </cofactor>
    <cofactor evidence="9">
        <name>Mn(2+)</name>
        <dbReference type="ChEBI" id="CHEBI:29035"/>
    </cofactor>
</comment>
<dbReference type="InParanoid" id="H1YYF7"/>
<evidence type="ECO:0000256" key="6">
    <source>
        <dbReference type="ARBA" id="ARBA00023118"/>
    </source>
</evidence>
<dbReference type="EMBL" id="CM001436">
    <property type="protein sequence ID" value="EHQ35055.1"/>
    <property type="molecule type" value="Genomic_DNA"/>
</dbReference>
<evidence type="ECO:0000256" key="4">
    <source>
        <dbReference type="ARBA" id="ARBA00022801"/>
    </source>
</evidence>
<dbReference type="HOGENOM" id="CLU_052779_2_1_2"/>
<keyword evidence="3 9" id="KW-0255">Endonuclease</keyword>
<organism evidence="10 11">
    <name type="scientific">Methanoplanus limicola DSM 2279</name>
    <dbReference type="NCBI Taxonomy" id="937775"/>
    <lineage>
        <taxon>Archaea</taxon>
        <taxon>Methanobacteriati</taxon>
        <taxon>Methanobacteriota</taxon>
        <taxon>Stenosarchaea group</taxon>
        <taxon>Methanomicrobia</taxon>
        <taxon>Methanomicrobiales</taxon>
        <taxon>Methanomicrobiaceae</taxon>
        <taxon>Methanoplanus</taxon>
    </lineage>
</organism>
<keyword evidence="7 9" id="KW-0238">DNA-binding</keyword>
<dbReference type="InterPro" id="IPR042206">
    <property type="entry name" value="CRISPR-assoc_Cas1_C"/>
</dbReference>
<dbReference type="Gene3D" id="3.100.10.20">
    <property type="entry name" value="CRISPR-associated endonuclease Cas1, N-terminal domain"/>
    <property type="match status" value="1"/>
</dbReference>
<dbReference type="GO" id="GO:0004519">
    <property type="term" value="F:endonuclease activity"/>
    <property type="evidence" value="ECO:0007669"/>
    <property type="project" value="UniProtKB-UniRule"/>
</dbReference>
<evidence type="ECO:0000256" key="3">
    <source>
        <dbReference type="ARBA" id="ARBA00022759"/>
    </source>
</evidence>
<keyword evidence="1 9" id="KW-0540">Nuclease</keyword>
<dbReference type="STRING" id="937775.Metlim_0933"/>
<dbReference type="GO" id="GO:0051607">
    <property type="term" value="P:defense response to virus"/>
    <property type="evidence" value="ECO:0007669"/>
    <property type="project" value="UniProtKB-UniRule"/>
</dbReference>
<proteinExistence type="inferred from homology"/>
<dbReference type="Proteomes" id="UP000005741">
    <property type="component" value="Chromosome"/>
</dbReference>
<evidence type="ECO:0000256" key="7">
    <source>
        <dbReference type="ARBA" id="ARBA00023125"/>
    </source>
</evidence>
<evidence type="ECO:0000313" key="11">
    <source>
        <dbReference type="Proteomes" id="UP000005741"/>
    </source>
</evidence>
<dbReference type="EC" id="3.1.-.-" evidence="9"/>
<keyword evidence="6 9" id="KW-0051">Antiviral defense</keyword>
<dbReference type="CDD" id="cd09634">
    <property type="entry name" value="Cas1_I-II-III"/>
    <property type="match status" value="1"/>
</dbReference>
<keyword evidence="5 9" id="KW-0460">Magnesium</keyword>
<dbReference type="RefSeq" id="WP_004076786.1">
    <property type="nucleotide sequence ID" value="NZ_CM001436.1"/>
</dbReference>
<dbReference type="InterPro" id="IPR002729">
    <property type="entry name" value="CRISPR-assoc_Cas1"/>
</dbReference>
<evidence type="ECO:0000256" key="9">
    <source>
        <dbReference type="HAMAP-Rule" id="MF_01470"/>
    </source>
</evidence>